<gene>
    <name evidence="1" type="primary">STP22</name>
    <name evidence="1" type="ORF">H2198_002751</name>
</gene>
<evidence type="ECO:0000313" key="2">
    <source>
        <dbReference type="Proteomes" id="UP001172386"/>
    </source>
</evidence>
<dbReference type="Proteomes" id="UP001172386">
    <property type="component" value="Unassembled WGS sequence"/>
</dbReference>
<evidence type="ECO:0000313" key="1">
    <source>
        <dbReference type="EMBL" id="KAJ9660054.1"/>
    </source>
</evidence>
<dbReference type="EMBL" id="JAPDRQ010000034">
    <property type="protein sequence ID" value="KAJ9660054.1"/>
    <property type="molecule type" value="Genomic_DNA"/>
</dbReference>
<sequence>MAAIPQKTLNWLWDELRKAYRDPQRAYSDVVQTLALYPGFAPRTNVYTSENGAPTLLLQLSGTIPVDFRGARYQFPITIWVPHAYPYDSPIIYVTPTGDMIVRPGQHVSPSDGRIYHPYLARWREARERSTITDFLKMLADVFAREPPVISRQQMPLQPQPFPEQGQQPPPRIEPRPPGQVASSSVPPLPPPPPPKSNDVPNGTRPMSTASPEPKRSGRYDAPPPLPGQGPPPRPLSVTSPPLSNYALQPQAQRQPSLRQSYPTQPPQPQPRPPQLHQQQPLVARPLSQQYNQQSIPLPSQHQQPSPLQQPRQAHRQPVPLPPQQNRQSYPPAQPPPPQQQPRYQSPAQQQQPPLKPKAQEPNLMDDSPFDVSLTTPSVNLPTPAIPPNPEKQHLLDTLSSTLLQNLHQQITQSGSAVPALVSQHAALSSAHSALQSELAQLKTLQSQLTSNISSLNTTLSSADRVISNAKREKDGNGVPSVDECVIPPTVVARQLYDAVAEQRGYEAAILALTEGFVRGRIGSKVWERKTRECAREEFRRKWMVNKRLAWGLGLDTTVLDT</sequence>
<organism evidence="1 2">
    <name type="scientific">Neophaeococcomyces mojaviensis</name>
    <dbReference type="NCBI Taxonomy" id="3383035"/>
    <lineage>
        <taxon>Eukaryota</taxon>
        <taxon>Fungi</taxon>
        <taxon>Dikarya</taxon>
        <taxon>Ascomycota</taxon>
        <taxon>Pezizomycotina</taxon>
        <taxon>Eurotiomycetes</taxon>
        <taxon>Chaetothyriomycetidae</taxon>
        <taxon>Chaetothyriales</taxon>
        <taxon>Chaetothyriales incertae sedis</taxon>
        <taxon>Neophaeococcomyces</taxon>
    </lineage>
</organism>
<protein>
    <submittedName>
        <fullName evidence="1">Suppressor protein stp22 of temperature-sensitive alpha-factor receptor and arginine permease</fullName>
    </submittedName>
</protein>
<proteinExistence type="predicted"/>
<keyword evidence="1" id="KW-0675">Receptor</keyword>
<reference evidence="1" key="1">
    <citation type="submission" date="2022-10" db="EMBL/GenBank/DDBJ databases">
        <title>Culturing micro-colonial fungi from biological soil crusts in the Mojave desert and describing Neophaeococcomyces mojavensis, and introducing the new genera and species Taxawa tesnikishii.</title>
        <authorList>
            <person name="Kurbessoian T."/>
            <person name="Stajich J.E."/>
        </authorList>
    </citation>
    <scope>NUCLEOTIDE SEQUENCE</scope>
    <source>
        <strain evidence="1">JES_112</strain>
    </source>
</reference>
<accession>A0ACC3AD63</accession>
<name>A0ACC3AD63_9EURO</name>
<keyword evidence="2" id="KW-1185">Reference proteome</keyword>
<comment type="caution">
    <text evidence="1">The sequence shown here is derived from an EMBL/GenBank/DDBJ whole genome shotgun (WGS) entry which is preliminary data.</text>
</comment>